<keyword evidence="3" id="KW-1185">Reference proteome</keyword>
<name>A0ABV8MPI5_9NEIS</name>
<dbReference type="Proteomes" id="UP001595791">
    <property type="component" value="Unassembled WGS sequence"/>
</dbReference>
<evidence type="ECO:0000313" key="2">
    <source>
        <dbReference type="EMBL" id="MFC4158962.1"/>
    </source>
</evidence>
<accession>A0ABV8MPI5</accession>
<proteinExistence type="predicted"/>
<dbReference type="Pfam" id="PF06877">
    <property type="entry name" value="RraB"/>
    <property type="match status" value="1"/>
</dbReference>
<evidence type="ECO:0000313" key="3">
    <source>
        <dbReference type="Proteomes" id="UP001595791"/>
    </source>
</evidence>
<dbReference type="InterPro" id="IPR036701">
    <property type="entry name" value="RraB-like_sf"/>
</dbReference>
<evidence type="ECO:0000259" key="1">
    <source>
        <dbReference type="Pfam" id="PF06877"/>
    </source>
</evidence>
<dbReference type="SUPFAM" id="SSF89946">
    <property type="entry name" value="Hypothetical protein VC0424"/>
    <property type="match status" value="1"/>
</dbReference>
<dbReference type="EMBL" id="JBHSBU010000001">
    <property type="protein sequence ID" value="MFC4158962.1"/>
    <property type="molecule type" value="Genomic_DNA"/>
</dbReference>
<dbReference type="InterPro" id="IPR009671">
    <property type="entry name" value="RraB_dom"/>
</dbReference>
<comment type="caution">
    <text evidence="2">The sequence shown here is derived from an EMBL/GenBank/DDBJ whole genome shotgun (WGS) entry which is preliminary data.</text>
</comment>
<gene>
    <name evidence="2" type="ORF">ACFOW7_06280</name>
</gene>
<sequence length="112" mass="12874">MNTERNLKDFPANDNGDVLWRMFCSGDNLAKPREIEFFLTFPEESAALDCARLLLQSRHRISLAPHHGKWQLAIYPYMQPTHENITNFEVFLESSAAPLGGENDGWECFEQS</sequence>
<feature type="domain" description="Regulator of ribonuclease activity B" evidence="1">
    <location>
        <begin position="13"/>
        <end position="108"/>
    </location>
</feature>
<organism evidence="2 3">
    <name type="scientific">Chitinimonas lacunae</name>
    <dbReference type="NCBI Taxonomy" id="1963018"/>
    <lineage>
        <taxon>Bacteria</taxon>
        <taxon>Pseudomonadati</taxon>
        <taxon>Pseudomonadota</taxon>
        <taxon>Betaproteobacteria</taxon>
        <taxon>Neisseriales</taxon>
        <taxon>Chitinibacteraceae</taxon>
        <taxon>Chitinimonas</taxon>
    </lineage>
</organism>
<dbReference type="Gene3D" id="3.30.70.970">
    <property type="entry name" value="RraB-like"/>
    <property type="match status" value="1"/>
</dbReference>
<reference evidence="3" key="1">
    <citation type="journal article" date="2019" name="Int. J. Syst. Evol. Microbiol.">
        <title>The Global Catalogue of Microorganisms (GCM) 10K type strain sequencing project: providing services to taxonomists for standard genome sequencing and annotation.</title>
        <authorList>
            <consortium name="The Broad Institute Genomics Platform"/>
            <consortium name="The Broad Institute Genome Sequencing Center for Infectious Disease"/>
            <person name="Wu L."/>
            <person name="Ma J."/>
        </authorList>
    </citation>
    <scope>NUCLEOTIDE SEQUENCE [LARGE SCALE GENOMIC DNA]</scope>
    <source>
        <strain evidence="3">LMG 29894</strain>
    </source>
</reference>
<protein>
    <submittedName>
        <fullName evidence="2">Ribonuclease E inhibitor RraB</fullName>
    </submittedName>
</protein>
<dbReference type="RefSeq" id="WP_378162198.1">
    <property type="nucleotide sequence ID" value="NZ_JBHSBU010000001.1"/>
</dbReference>